<sequence>MRCQRAREAISASIDDQDPGVGTYELLTHLNGCTACGDWLNRVVDLNREVRATPPSPAPDLTDRIMHNLGERRPRSRRPLRVLQILLATIAACQIVVGCLMVVVPMQLLHEGGLTHDLREVGAFNLAFGVGFLTAALRPRLVWGVLPVVTFGAVMLTGTALEDLRTGEVVTLREAHHGLLLAGCVVLICMVRLIRNRPASGGGGTSTGRDRPILGGTGG</sequence>
<evidence type="ECO:0000256" key="2">
    <source>
        <dbReference type="SAM" id="Phobius"/>
    </source>
</evidence>
<feature type="transmembrane region" description="Helical" evidence="2">
    <location>
        <begin position="121"/>
        <end position="137"/>
    </location>
</feature>
<feature type="transmembrane region" description="Helical" evidence="2">
    <location>
        <begin position="142"/>
        <end position="161"/>
    </location>
</feature>
<reference evidence="3 4" key="1">
    <citation type="submission" date="2018-10" db="EMBL/GenBank/DDBJ databases">
        <title>Genomic Encyclopedia of Archaeal and Bacterial Type Strains, Phase II (KMG-II): from individual species to whole genera.</title>
        <authorList>
            <person name="Goeker M."/>
        </authorList>
    </citation>
    <scope>NUCLEOTIDE SEQUENCE [LARGE SCALE GENOMIC DNA]</scope>
    <source>
        <strain evidence="3 4">DSM 43383</strain>
    </source>
</reference>
<feature type="transmembrane region" description="Helical" evidence="2">
    <location>
        <begin position="176"/>
        <end position="194"/>
    </location>
</feature>
<organism evidence="3 4">
    <name type="scientific">Actinomadura pelletieri DSM 43383</name>
    <dbReference type="NCBI Taxonomy" id="1120940"/>
    <lineage>
        <taxon>Bacteria</taxon>
        <taxon>Bacillati</taxon>
        <taxon>Actinomycetota</taxon>
        <taxon>Actinomycetes</taxon>
        <taxon>Streptosporangiales</taxon>
        <taxon>Thermomonosporaceae</taxon>
        <taxon>Actinomadura</taxon>
    </lineage>
</organism>
<keyword evidence="2" id="KW-0812">Transmembrane</keyword>
<dbReference type="OrthoDB" id="5197868at2"/>
<keyword evidence="2" id="KW-0472">Membrane</keyword>
<evidence type="ECO:0000313" key="3">
    <source>
        <dbReference type="EMBL" id="RKS79603.1"/>
    </source>
</evidence>
<proteinExistence type="predicted"/>
<name>A0A495QZH8_9ACTN</name>
<evidence type="ECO:0000256" key="1">
    <source>
        <dbReference type="SAM" id="MobiDB-lite"/>
    </source>
</evidence>
<keyword evidence="4" id="KW-1185">Reference proteome</keyword>
<evidence type="ECO:0000313" key="4">
    <source>
        <dbReference type="Proteomes" id="UP000274601"/>
    </source>
</evidence>
<dbReference type="AlphaFoldDB" id="A0A495QZH8"/>
<protein>
    <submittedName>
        <fullName evidence="3">Putative anti-sigma-YlaC factor YlaD</fullName>
    </submittedName>
</protein>
<feature type="transmembrane region" description="Helical" evidence="2">
    <location>
        <begin position="82"/>
        <end position="109"/>
    </location>
</feature>
<dbReference type="Proteomes" id="UP000274601">
    <property type="component" value="Unassembled WGS sequence"/>
</dbReference>
<dbReference type="EMBL" id="RBWU01000001">
    <property type="protein sequence ID" value="RKS79603.1"/>
    <property type="molecule type" value="Genomic_DNA"/>
</dbReference>
<comment type="caution">
    <text evidence="3">The sequence shown here is derived from an EMBL/GenBank/DDBJ whole genome shotgun (WGS) entry which is preliminary data.</text>
</comment>
<keyword evidence="2" id="KW-1133">Transmembrane helix</keyword>
<accession>A0A495QZH8</accession>
<gene>
    <name evidence="3" type="ORF">BZB76_1078</name>
</gene>
<dbReference type="RefSeq" id="WP_121433095.1">
    <property type="nucleotide sequence ID" value="NZ_RBWU01000001.1"/>
</dbReference>
<feature type="region of interest" description="Disordered" evidence="1">
    <location>
        <begin position="200"/>
        <end position="219"/>
    </location>
</feature>